<dbReference type="EMBL" id="FOIR01000002">
    <property type="protein sequence ID" value="SEW32475.1"/>
    <property type="molecule type" value="Genomic_DNA"/>
</dbReference>
<dbReference type="RefSeq" id="WP_090259255.1">
    <property type="nucleotide sequence ID" value="NZ_FOIR01000002.1"/>
</dbReference>
<evidence type="ECO:0000313" key="1">
    <source>
        <dbReference type="EMBL" id="SEW32475.1"/>
    </source>
</evidence>
<dbReference type="Proteomes" id="UP000199437">
    <property type="component" value="Unassembled WGS sequence"/>
</dbReference>
<protein>
    <submittedName>
        <fullName evidence="1">Uncharacterized protein</fullName>
    </submittedName>
</protein>
<name>A0A1I0QXD1_9BACT</name>
<evidence type="ECO:0000313" key="2">
    <source>
        <dbReference type="Proteomes" id="UP000199437"/>
    </source>
</evidence>
<dbReference type="STRING" id="1267423.SAMN05216290_2867"/>
<keyword evidence="2" id="KW-1185">Reference proteome</keyword>
<gene>
    <name evidence="1" type="ORF">SAMN05216290_2867</name>
</gene>
<dbReference type="GeneID" id="99987552"/>
<reference evidence="2" key="1">
    <citation type="submission" date="2016-10" db="EMBL/GenBank/DDBJ databases">
        <authorList>
            <person name="Varghese N."/>
            <person name="Submissions S."/>
        </authorList>
    </citation>
    <scope>NUCLEOTIDE SEQUENCE [LARGE SCALE GENOMIC DNA]</scope>
    <source>
        <strain evidence="2">CGMCC 1.12402</strain>
    </source>
</reference>
<accession>A0A1I0QXD1</accession>
<dbReference type="OrthoDB" id="9792813at2"/>
<sequence length="192" mass="22603">MSTFREKIQEYAQRLKAREDFFTGDVKQLEYFAEHAFNNTEEAVRQKVSVLNHYQIHDLACHEEIIDHILSLNIDEHLGVGDLQVVNNIAHFHYRGKDRVLLEFASEYCNSHKPTVYPIFSEQHIGLMADYLANHDHLKEGETLSEYTTFKEGLDYIMDRFGLTEMLNYYEVHKLDWLYVDKLLKELGSENA</sequence>
<organism evidence="1 2">
    <name type="scientific">Roseivirga pacifica</name>
    <dbReference type="NCBI Taxonomy" id="1267423"/>
    <lineage>
        <taxon>Bacteria</taxon>
        <taxon>Pseudomonadati</taxon>
        <taxon>Bacteroidota</taxon>
        <taxon>Cytophagia</taxon>
        <taxon>Cytophagales</taxon>
        <taxon>Roseivirgaceae</taxon>
        <taxon>Roseivirga</taxon>
    </lineage>
</organism>
<proteinExistence type="predicted"/>
<dbReference type="AlphaFoldDB" id="A0A1I0QXD1"/>